<dbReference type="RefSeq" id="WP_009536011.1">
    <property type="nucleotide sequence ID" value="NZ_JH414504.1"/>
</dbReference>
<evidence type="ECO:0000313" key="2">
    <source>
        <dbReference type="EMBL" id="EHL12863.1"/>
    </source>
</evidence>
<gene>
    <name evidence="2" type="ORF">HMPREF9624_00065</name>
</gene>
<proteinExistence type="predicted"/>
<comment type="caution">
    <text evidence="2">The sequence shown here is derived from an EMBL/GenBank/DDBJ whole genome shotgun (WGS) entry which is preliminary data.</text>
</comment>
<dbReference type="HOGENOM" id="CLU_349439_0_0_9"/>
<feature type="transmembrane region" description="Helical" evidence="1">
    <location>
        <begin position="391"/>
        <end position="409"/>
    </location>
</feature>
<organism evidence="2 3">
    <name type="scientific">Oribacterium asaccharolyticum ACB7</name>
    <dbReference type="NCBI Taxonomy" id="796944"/>
    <lineage>
        <taxon>Bacteria</taxon>
        <taxon>Bacillati</taxon>
        <taxon>Bacillota</taxon>
        <taxon>Clostridia</taxon>
        <taxon>Lachnospirales</taxon>
        <taxon>Lachnospiraceae</taxon>
        <taxon>Oribacterium</taxon>
    </lineage>
</organism>
<protein>
    <submittedName>
        <fullName evidence="2">Uncharacterized protein</fullName>
    </submittedName>
</protein>
<accession>G9WT31</accession>
<keyword evidence="3" id="KW-1185">Reference proteome</keyword>
<sequence>MLLKNRSFLFIFFCLFFLFSIKSYSENLNLSLQYGIQNTAKAGRSLPLQITVENAEESTFSGSLKMILAESGKHIVEFSFPLVVEGKSVKEIEKSFMLPTGVNQLLLTVENLSSEQIAYRRVGLDISGSDAELLIGSLSQNGDTISFLQNARVNEGLLKTRVISFTGDSFPKEETDLYLLDLLLIRDFDLFNLDKQQRDSLKHYVEHGGVLLFSLSENGMQTLSEDFSSYLETPLDFQERTLFLAKENEGGEEEGESLLASPVYLKGGREGAFSEGKAYLSVYPMGNGLLAVLGYDVLKLERYATEDSDYVGKLFLEIYGQNRLNTLSISASERSLKQYWDLEELMNLSDLSKLPSIPLYFCILLLYLIVVGPGLYFFLRSQNSLRVYRPSIALISLFMVLFIWVLGMGTRINDSFISYVKLLQLTKDSVDEENYINFRSPKERNFSMEIQPEYTVNPILKGVDYTGDLSGLVKDSGVTRTEVLQERDKSAIVIHKGSAFSPHYFLLNKKIPNDIGQIEGKVSYFSGELSGKIINNTNYVLSDAFILLYGRVIKLGKLEKGQSIDVSIAESMPMPVGDFDYLSNALFTGNSKNFIRFILSEQIHSYFPDARFYALAREDGVSFTENGEGDKKIDRKNFEKYGFSIVNASLELSREKDGIIEYSALSRDPSVDSGEFDMATNTMNPMIPLEIRYNLGEEEQISGISFEIMDISGNSLLANFQGDMAIYNNSTGGYDSIGRKEGVLSGDRLKKYLTEKNELKLRFVAKESTASPEIRQLLPMITVSAREGSE</sequence>
<dbReference type="AlphaFoldDB" id="G9WT31"/>
<evidence type="ECO:0000256" key="1">
    <source>
        <dbReference type="SAM" id="Phobius"/>
    </source>
</evidence>
<dbReference type="PATRIC" id="fig|796944.3.peg.772"/>
<dbReference type="Proteomes" id="UP000003527">
    <property type="component" value="Unassembled WGS sequence"/>
</dbReference>
<feature type="transmembrane region" description="Helical" evidence="1">
    <location>
        <begin position="357"/>
        <end position="379"/>
    </location>
</feature>
<dbReference type="EMBL" id="AFZD01000012">
    <property type="protein sequence ID" value="EHL12863.1"/>
    <property type="molecule type" value="Genomic_DNA"/>
</dbReference>
<keyword evidence="1" id="KW-0812">Transmembrane</keyword>
<keyword evidence="1" id="KW-0472">Membrane</keyword>
<keyword evidence="1" id="KW-1133">Transmembrane helix</keyword>
<reference evidence="2 3" key="1">
    <citation type="submission" date="2011-08" db="EMBL/GenBank/DDBJ databases">
        <title>The Genome Sequence of Oribacterium sp. ACB7.</title>
        <authorList>
            <consortium name="The Broad Institute Genome Sequencing Platform"/>
            <person name="Earl A."/>
            <person name="Ward D."/>
            <person name="Feldgarden M."/>
            <person name="Gevers D."/>
            <person name="Sizova M."/>
            <person name="Hazen A."/>
            <person name="Epstein S."/>
            <person name="Young S.K."/>
            <person name="Zeng Q."/>
            <person name="Gargeya S."/>
            <person name="Fitzgerald M."/>
            <person name="Haas B."/>
            <person name="Abouelleil A."/>
            <person name="Alvarado L."/>
            <person name="Arachchi H.M."/>
            <person name="Berlin A."/>
            <person name="Brown A."/>
            <person name="Chapman S.B."/>
            <person name="Chen Z."/>
            <person name="Dunbar C."/>
            <person name="Freedman E."/>
            <person name="Gearin G."/>
            <person name="Gellesch M."/>
            <person name="Goldberg J."/>
            <person name="Griggs A."/>
            <person name="Gujja S."/>
            <person name="Heiman D."/>
            <person name="Howarth C."/>
            <person name="Larson L."/>
            <person name="Lui A."/>
            <person name="MacDonald P.J.P."/>
            <person name="Montmayeur A."/>
            <person name="Murphy C."/>
            <person name="Neiman D."/>
            <person name="Pearson M."/>
            <person name="Priest M."/>
            <person name="Roberts A."/>
            <person name="Saif S."/>
            <person name="Shea T."/>
            <person name="Shenoy N."/>
            <person name="Sisk P."/>
            <person name="Stolte C."/>
            <person name="Sykes S."/>
            <person name="Wortman J."/>
            <person name="Nusbaum C."/>
            <person name="Birren B."/>
        </authorList>
    </citation>
    <scope>NUCLEOTIDE SEQUENCE [LARGE SCALE GENOMIC DNA]</scope>
    <source>
        <strain evidence="2 3">ACB7</strain>
    </source>
</reference>
<evidence type="ECO:0000313" key="3">
    <source>
        <dbReference type="Proteomes" id="UP000003527"/>
    </source>
</evidence>
<name>G9WT31_9FIRM</name>